<organism evidence="2 3">
    <name type="scientific">Menidia menidia</name>
    <name type="common">Atlantic silverside</name>
    <dbReference type="NCBI Taxonomy" id="238744"/>
    <lineage>
        <taxon>Eukaryota</taxon>
        <taxon>Metazoa</taxon>
        <taxon>Chordata</taxon>
        <taxon>Craniata</taxon>
        <taxon>Vertebrata</taxon>
        <taxon>Euteleostomi</taxon>
        <taxon>Actinopterygii</taxon>
        <taxon>Neopterygii</taxon>
        <taxon>Teleostei</taxon>
        <taxon>Neoteleostei</taxon>
        <taxon>Acanthomorphata</taxon>
        <taxon>Ovalentaria</taxon>
        <taxon>Atherinomorphae</taxon>
        <taxon>Atheriniformes</taxon>
        <taxon>Atherinopsidae</taxon>
        <taxon>Menidiinae</taxon>
        <taxon>Menidia</taxon>
    </lineage>
</organism>
<dbReference type="Proteomes" id="UP000677803">
    <property type="component" value="Unassembled WGS sequence"/>
</dbReference>
<dbReference type="AlphaFoldDB" id="A0A8S4ADD2"/>
<proteinExistence type="inferred from homology"/>
<evidence type="ECO:0000313" key="2">
    <source>
        <dbReference type="EMBL" id="CAG5863370.1"/>
    </source>
</evidence>
<dbReference type="PANTHER" id="PTHR15907">
    <property type="entry name" value="DUF614 FAMILY PROTEIN-RELATED"/>
    <property type="match status" value="1"/>
</dbReference>
<sequence length="152" mass="16959">MAEQQPTNWSSELLDCFEDTNTCCYGFWCAPFLACTVSGRLGEWYFLPLCDALTGCTSLFCSVPTCIPPAALSLRVAIRKKYGIKGSHLKDMAATCCCSWCAWCQMHRELKRRTQVPVVINLQSQTTVNMQPPVFVGGMQPFPVMMMPPQTS</sequence>
<comment type="similarity">
    <text evidence="1">Belongs to the cornifelin family.</text>
</comment>
<reference evidence="2" key="1">
    <citation type="submission" date="2021-05" db="EMBL/GenBank/DDBJ databases">
        <authorList>
            <person name="Tigano A."/>
        </authorList>
    </citation>
    <scope>NUCLEOTIDE SEQUENCE</scope>
</reference>
<accession>A0A8S4ADD2</accession>
<protein>
    <submittedName>
        <fullName evidence="2">(Atlantic silverside) hypothetical protein</fullName>
    </submittedName>
</protein>
<dbReference type="Pfam" id="PF04749">
    <property type="entry name" value="PLAC8"/>
    <property type="match status" value="1"/>
</dbReference>
<comment type="caution">
    <text evidence="2">The sequence shown here is derived from an EMBL/GenBank/DDBJ whole genome shotgun (WGS) entry which is preliminary data.</text>
</comment>
<evidence type="ECO:0000256" key="1">
    <source>
        <dbReference type="ARBA" id="ARBA00009024"/>
    </source>
</evidence>
<dbReference type="NCBIfam" id="TIGR01571">
    <property type="entry name" value="A_thal_Cys_rich"/>
    <property type="match status" value="1"/>
</dbReference>
<dbReference type="OrthoDB" id="1045822at2759"/>
<name>A0A8S4ADD2_9TELE</name>
<dbReference type="InterPro" id="IPR006461">
    <property type="entry name" value="PLAC_motif_containing"/>
</dbReference>
<keyword evidence="3" id="KW-1185">Reference proteome</keyword>
<dbReference type="EMBL" id="CAJRST010000002">
    <property type="protein sequence ID" value="CAG5863370.1"/>
    <property type="molecule type" value="Genomic_DNA"/>
</dbReference>
<evidence type="ECO:0000313" key="3">
    <source>
        <dbReference type="Proteomes" id="UP000677803"/>
    </source>
</evidence>
<gene>
    <name evidence="2" type="ORF">MMEN_LOCUS1381</name>
</gene>